<dbReference type="InterPro" id="IPR051790">
    <property type="entry name" value="Cytochrome_c-biogenesis_DsbD"/>
</dbReference>
<sequence length="308" mass="32981">MFKSRAHMNLAINHCGSHGIIYFTISSCKHGSKKYMVPTRMLKGPASSCTPQNACQDLASLANTDTSSSFPFMTLVNSMAAANLISTDMAKASTEKITEGAVSMYTLADGGPGEWFGGFLFSAGQEANEAVQDQLSALSYIGKHIFYLMDMETNEGKGAVFAWRWTVALLHVLGNSIAFSLGLATTTCTLRHRSVIRWKGIWTNRAGVPFDRFSFNLDVLGVQAYLDGLTFALAASPCSTPVLATLLGYVATSKNPVKGGSLLLTYTSGYVAPLLLAASFAGALHRAVLLGGGVYTFLHRLFPVTMAM</sequence>
<dbReference type="GO" id="GO:0009507">
    <property type="term" value="C:chloroplast"/>
    <property type="evidence" value="ECO:0007669"/>
    <property type="project" value="UniProtKB-SubCell"/>
</dbReference>
<dbReference type="Pfam" id="PF02683">
    <property type="entry name" value="DsbD_TM"/>
    <property type="match status" value="1"/>
</dbReference>
<keyword evidence="4" id="KW-0150">Chloroplast</keyword>
<dbReference type="AlphaFoldDB" id="A0A498KDU3"/>
<feature type="transmembrane region" description="Helical" evidence="10">
    <location>
        <begin position="270"/>
        <end position="298"/>
    </location>
</feature>
<evidence type="ECO:0000256" key="7">
    <source>
        <dbReference type="ARBA" id="ARBA00022748"/>
    </source>
</evidence>
<proteinExistence type="inferred from homology"/>
<evidence type="ECO:0000256" key="3">
    <source>
        <dbReference type="ARBA" id="ARBA00006143"/>
    </source>
</evidence>
<gene>
    <name evidence="12" type="ORF">DVH24_004334</name>
</gene>
<dbReference type="STRING" id="3750.A0A498KDU3"/>
<evidence type="ECO:0000256" key="4">
    <source>
        <dbReference type="ARBA" id="ARBA00022528"/>
    </source>
</evidence>
<dbReference type="GO" id="GO:0016020">
    <property type="term" value="C:membrane"/>
    <property type="evidence" value="ECO:0007669"/>
    <property type="project" value="UniProtKB-SubCell"/>
</dbReference>
<name>A0A498KDU3_MALDO</name>
<keyword evidence="8 10" id="KW-1133">Transmembrane helix</keyword>
<keyword evidence="7" id="KW-0201">Cytochrome c-type biogenesis</keyword>
<evidence type="ECO:0000259" key="11">
    <source>
        <dbReference type="Pfam" id="PF02683"/>
    </source>
</evidence>
<reference evidence="12 13" key="1">
    <citation type="submission" date="2018-10" db="EMBL/GenBank/DDBJ databases">
        <title>A high-quality apple genome assembly.</title>
        <authorList>
            <person name="Hu J."/>
        </authorList>
    </citation>
    <scope>NUCLEOTIDE SEQUENCE [LARGE SCALE GENOMIC DNA]</scope>
    <source>
        <strain evidence="13">cv. HFTH1</strain>
        <tissue evidence="12">Young leaf</tissue>
    </source>
</reference>
<dbReference type="PROSITE" id="PS51257">
    <property type="entry name" value="PROKAR_LIPOPROTEIN"/>
    <property type="match status" value="1"/>
</dbReference>
<evidence type="ECO:0000256" key="2">
    <source>
        <dbReference type="ARBA" id="ARBA00004229"/>
    </source>
</evidence>
<dbReference type="PANTHER" id="PTHR31272">
    <property type="entry name" value="CYTOCHROME C-TYPE BIOGENESIS PROTEIN HI_1454-RELATED"/>
    <property type="match status" value="1"/>
</dbReference>
<dbReference type="PANTHER" id="PTHR31272:SF6">
    <property type="entry name" value="CYTOCHROME C-TYPE BIOGENESIS CCDA-LIKE CHLOROPLASTIC PROTEIN"/>
    <property type="match status" value="1"/>
</dbReference>
<evidence type="ECO:0000313" key="12">
    <source>
        <dbReference type="EMBL" id="RXI03682.1"/>
    </source>
</evidence>
<feature type="transmembrane region" description="Helical" evidence="10">
    <location>
        <begin position="229"/>
        <end position="250"/>
    </location>
</feature>
<evidence type="ECO:0000256" key="10">
    <source>
        <dbReference type="SAM" id="Phobius"/>
    </source>
</evidence>
<protein>
    <recommendedName>
        <fullName evidence="11">Cytochrome C biogenesis protein transmembrane domain-containing protein</fullName>
    </recommendedName>
</protein>
<keyword evidence="5" id="KW-0934">Plastid</keyword>
<comment type="caution">
    <text evidence="12">The sequence shown here is derived from an EMBL/GenBank/DDBJ whole genome shotgun (WGS) entry which is preliminary data.</text>
</comment>
<evidence type="ECO:0000256" key="5">
    <source>
        <dbReference type="ARBA" id="ARBA00022640"/>
    </source>
</evidence>
<dbReference type="EMBL" id="RDQH01000329">
    <property type="protein sequence ID" value="RXI03682.1"/>
    <property type="molecule type" value="Genomic_DNA"/>
</dbReference>
<comment type="subcellular location">
    <subcellularLocation>
        <location evidence="1">Membrane</location>
        <topology evidence="1">Multi-pass membrane protein</topology>
    </subcellularLocation>
    <subcellularLocation>
        <location evidence="2">Plastid</location>
        <location evidence="2">Chloroplast</location>
    </subcellularLocation>
</comment>
<comment type="similarity">
    <text evidence="3">Belongs to the DsbD family.</text>
</comment>
<keyword evidence="13" id="KW-1185">Reference proteome</keyword>
<dbReference type="Proteomes" id="UP000290289">
    <property type="component" value="Chromosome 3"/>
</dbReference>
<evidence type="ECO:0000256" key="8">
    <source>
        <dbReference type="ARBA" id="ARBA00022989"/>
    </source>
</evidence>
<evidence type="ECO:0000256" key="1">
    <source>
        <dbReference type="ARBA" id="ARBA00004141"/>
    </source>
</evidence>
<feature type="domain" description="Cytochrome C biogenesis protein transmembrane" evidence="11">
    <location>
        <begin position="226"/>
        <end position="284"/>
    </location>
</feature>
<evidence type="ECO:0000256" key="6">
    <source>
        <dbReference type="ARBA" id="ARBA00022692"/>
    </source>
</evidence>
<keyword evidence="6 10" id="KW-0812">Transmembrane</keyword>
<keyword evidence="9 10" id="KW-0472">Membrane</keyword>
<evidence type="ECO:0000313" key="13">
    <source>
        <dbReference type="Proteomes" id="UP000290289"/>
    </source>
</evidence>
<dbReference type="GO" id="GO:0017004">
    <property type="term" value="P:cytochrome complex assembly"/>
    <property type="evidence" value="ECO:0007669"/>
    <property type="project" value="UniProtKB-KW"/>
</dbReference>
<organism evidence="12 13">
    <name type="scientific">Malus domestica</name>
    <name type="common">Apple</name>
    <name type="synonym">Pyrus malus</name>
    <dbReference type="NCBI Taxonomy" id="3750"/>
    <lineage>
        <taxon>Eukaryota</taxon>
        <taxon>Viridiplantae</taxon>
        <taxon>Streptophyta</taxon>
        <taxon>Embryophyta</taxon>
        <taxon>Tracheophyta</taxon>
        <taxon>Spermatophyta</taxon>
        <taxon>Magnoliopsida</taxon>
        <taxon>eudicotyledons</taxon>
        <taxon>Gunneridae</taxon>
        <taxon>Pentapetalae</taxon>
        <taxon>rosids</taxon>
        <taxon>fabids</taxon>
        <taxon>Rosales</taxon>
        <taxon>Rosaceae</taxon>
        <taxon>Amygdaloideae</taxon>
        <taxon>Maleae</taxon>
        <taxon>Malus</taxon>
    </lineage>
</organism>
<evidence type="ECO:0000256" key="9">
    <source>
        <dbReference type="ARBA" id="ARBA00023136"/>
    </source>
</evidence>
<accession>A0A498KDU3</accession>
<dbReference type="InterPro" id="IPR003834">
    <property type="entry name" value="Cyt_c_assmbl_TM_dom"/>
</dbReference>